<evidence type="ECO:0000256" key="7">
    <source>
        <dbReference type="ARBA" id="ARBA00022989"/>
    </source>
</evidence>
<evidence type="ECO:0000256" key="9">
    <source>
        <dbReference type="RuleBase" id="RU362122"/>
    </source>
</evidence>
<organism evidence="10 11">
    <name type="scientific">Staphylococcus simiae CCM 7213 = CCUG 51256</name>
    <dbReference type="NCBI Taxonomy" id="911238"/>
    <lineage>
        <taxon>Bacteria</taxon>
        <taxon>Bacillati</taxon>
        <taxon>Bacillota</taxon>
        <taxon>Bacilli</taxon>
        <taxon>Bacillales</taxon>
        <taxon>Staphylococcaceae</taxon>
        <taxon>Staphylococcus</taxon>
    </lineage>
</organism>
<dbReference type="EMBL" id="AEUN01000272">
    <property type="protein sequence ID" value="EHJ08538.1"/>
    <property type="molecule type" value="Genomic_DNA"/>
</dbReference>
<evidence type="ECO:0000313" key="10">
    <source>
        <dbReference type="EMBL" id="EHJ08538.1"/>
    </source>
</evidence>
<gene>
    <name evidence="10" type="ORF">SS7213T_03635</name>
</gene>
<evidence type="ECO:0000256" key="1">
    <source>
        <dbReference type="ARBA" id="ARBA00004651"/>
    </source>
</evidence>
<feature type="non-terminal residue" evidence="10">
    <location>
        <position position="30"/>
    </location>
</feature>
<dbReference type="InterPro" id="IPR004685">
    <property type="entry name" value="Brnchd-chn_aa_trnsp_Livcs"/>
</dbReference>
<dbReference type="Pfam" id="PF05525">
    <property type="entry name" value="Branch_AA_trans"/>
    <property type="match status" value="1"/>
</dbReference>
<protein>
    <recommendedName>
        <fullName evidence="9">Branched-chain amino acid transport system carrier protein</fullName>
    </recommendedName>
</protein>
<comment type="similarity">
    <text evidence="2 9">Belongs to the branched chain amino acid transporter family.</text>
</comment>
<keyword evidence="8" id="KW-0472">Membrane</keyword>
<dbReference type="Proteomes" id="UP000005413">
    <property type="component" value="Unassembled WGS sequence"/>
</dbReference>
<dbReference type="AlphaFoldDB" id="G5JGZ8"/>
<dbReference type="GO" id="GO:0005886">
    <property type="term" value="C:plasma membrane"/>
    <property type="evidence" value="ECO:0007669"/>
    <property type="project" value="UniProtKB-SubCell"/>
</dbReference>
<comment type="subcellular location">
    <subcellularLocation>
        <location evidence="1 9">Cell membrane</location>
        <topology evidence="1 9">Multi-pass membrane protein</topology>
    </subcellularLocation>
</comment>
<keyword evidence="6 9" id="KW-0029">Amino-acid transport</keyword>
<evidence type="ECO:0000256" key="2">
    <source>
        <dbReference type="ARBA" id="ARBA00008540"/>
    </source>
</evidence>
<evidence type="ECO:0000256" key="5">
    <source>
        <dbReference type="ARBA" id="ARBA00022692"/>
    </source>
</evidence>
<sequence>LGAPHDKYVAHPFISGSLEGYFTMDLVAAL</sequence>
<evidence type="ECO:0000256" key="6">
    <source>
        <dbReference type="ARBA" id="ARBA00022970"/>
    </source>
</evidence>
<dbReference type="GO" id="GO:0015658">
    <property type="term" value="F:branched-chain amino acid transmembrane transporter activity"/>
    <property type="evidence" value="ECO:0007669"/>
    <property type="project" value="UniProtKB-UniRule"/>
</dbReference>
<keyword evidence="7" id="KW-1133">Transmembrane helix</keyword>
<proteinExistence type="inferred from homology"/>
<comment type="caution">
    <text evidence="10">The sequence shown here is derived from an EMBL/GenBank/DDBJ whole genome shotgun (WGS) entry which is preliminary data.</text>
</comment>
<evidence type="ECO:0000313" key="11">
    <source>
        <dbReference type="Proteomes" id="UP000005413"/>
    </source>
</evidence>
<feature type="non-terminal residue" evidence="10">
    <location>
        <position position="1"/>
    </location>
</feature>
<evidence type="ECO:0000256" key="3">
    <source>
        <dbReference type="ARBA" id="ARBA00022448"/>
    </source>
</evidence>
<keyword evidence="4" id="KW-1003">Cell membrane</keyword>
<name>G5JGZ8_9STAP</name>
<comment type="function">
    <text evidence="9">Component of the transport system for branched-chain amino acids.</text>
</comment>
<evidence type="ECO:0000256" key="8">
    <source>
        <dbReference type="ARBA" id="ARBA00023136"/>
    </source>
</evidence>
<reference evidence="10 11" key="1">
    <citation type="journal article" date="2012" name="BMC Genomics">
        <title>Comparative genomic analysis of the genus Staphylococcus including Staphylococcus aureus and its newly described sister species Staphylococcus simiae.</title>
        <authorList>
            <person name="Suzuki H."/>
            <person name="Lefebure T."/>
            <person name="Pavinski Bitar P."/>
            <person name="Stanhope M.J."/>
        </authorList>
    </citation>
    <scope>NUCLEOTIDE SEQUENCE [LARGE SCALE GENOMIC DNA]</scope>
    <source>
        <strain evidence="10 11">CCM 7213</strain>
    </source>
</reference>
<evidence type="ECO:0000256" key="4">
    <source>
        <dbReference type="ARBA" id="ARBA00022475"/>
    </source>
</evidence>
<keyword evidence="5" id="KW-0812">Transmembrane</keyword>
<keyword evidence="11" id="KW-1185">Reference proteome</keyword>
<keyword evidence="3 9" id="KW-0813">Transport</keyword>
<accession>G5JGZ8</accession>
<dbReference type="GO" id="GO:0006865">
    <property type="term" value="P:amino acid transport"/>
    <property type="evidence" value="ECO:0007669"/>
    <property type="project" value="UniProtKB-KW"/>
</dbReference>